<dbReference type="Gene3D" id="3.40.50.300">
    <property type="entry name" value="P-loop containing nucleotide triphosphate hydrolases"/>
    <property type="match status" value="1"/>
</dbReference>
<dbReference type="OrthoDB" id="408152at2759"/>
<evidence type="ECO:0000313" key="3">
    <source>
        <dbReference type="Proteomes" id="UP000034680"/>
    </source>
</evidence>
<dbReference type="Pfam" id="PF17784">
    <property type="entry name" value="Sulfotransfer_4"/>
    <property type="match status" value="2"/>
</dbReference>
<keyword evidence="1" id="KW-0812">Transmembrane</keyword>
<sequence length="259" mass="29387">MSVRTALRSLGYLETYHMRAASTETPRDCELWMQAIKAKWDGEGKFEKDDWDQLLGHCQAVCDLPAAAFAPELIAAYPKAKVILTIRDPESWHKQVAPPVACFTLALRLTTPPRSTSKTIYQGITDPTSQVVSHFDWAFSLYRPMLVTLWDRLFEGDFENRGVEVFKRHYDLVRELVPQDRLLEYDVSQGWGPLCEFLGEDAPAAPFPFTNTISDFQNGLRGHNTRKIRGAVLKAVLLVLAMATIWMSFGYIAKWTDGI</sequence>
<evidence type="ECO:0000256" key="1">
    <source>
        <dbReference type="SAM" id="Phobius"/>
    </source>
</evidence>
<comment type="caution">
    <text evidence="2">The sequence shown here is derived from an EMBL/GenBank/DDBJ whole genome shotgun (WGS) entry which is preliminary data.</text>
</comment>
<dbReference type="PANTHER" id="PTHR36978:SF4">
    <property type="entry name" value="P-LOOP CONTAINING NUCLEOSIDE TRIPHOSPHATE HYDROLASE PROTEIN"/>
    <property type="match status" value="1"/>
</dbReference>
<dbReference type="STRING" id="1214573.A0A0G2FR14"/>
<reference evidence="2 3" key="2">
    <citation type="submission" date="2015-05" db="EMBL/GenBank/DDBJ databases">
        <authorList>
            <person name="Morales-Cruz A."/>
            <person name="Amrine K.C."/>
            <person name="Cantu D."/>
        </authorList>
    </citation>
    <scope>NUCLEOTIDE SEQUENCE [LARGE SCALE GENOMIC DNA]</scope>
    <source>
        <strain evidence="2">DA912</strain>
    </source>
</reference>
<dbReference type="EMBL" id="LCUC01000112">
    <property type="protein sequence ID" value="KKY36647.1"/>
    <property type="molecule type" value="Genomic_DNA"/>
</dbReference>
<dbReference type="SUPFAM" id="SSF52540">
    <property type="entry name" value="P-loop containing nucleoside triphosphate hydrolases"/>
    <property type="match status" value="1"/>
</dbReference>
<gene>
    <name evidence="2" type="ORF">UCDDA912_g03319</name>
</gene>
<keyword evidence="1" id="KW-1133">Transmembrane helix</keyword>
<dbReference type="Proteomes" id="UP000034680">
    <property type="component" value="Unassembled WGS sequence"/>
</dbReference>
<evidence type="ECO:0000313" key="2">
    <source>
        <dbReference type="EMBL" id="KKY36647.1"/>
    </source>
</evidence>
<name>A0A0G2FR14_9PEZI</name>
<organism evidence="2 3">
    <name type="scientific">Diaporthe ampelina</name>
    <dbReference type="NCBI Taxonomy" id="1214573"/>
    <lineage>
        <taxon>Eukaryota</taxon>
        <taxon>Fungi</taxon>
        <taxon>Dikarya</taxon>
        <taxon>Ascomycota</taxon>
        <taxon>Pezizomycotina</taxon>
        <taxon>Sordariomycetes</taxon>
        <taxon>Sordariomycetidae</taxon>
        <taxon>Diaporthales</taxon>
        <taxon>Diaporthaceae</taxon>
        <taxon>Diaporthe</taxon>
    </lineage>
</organism>
<proteinExistence type="predicted"/>
<dbReference type="PANTHER" id="PTHR36978">
    <property type="entry name" value="P-LOOP CONTAINING NUCLEOTIDE TRIPHOSPHATE HYDROLASE"/>
    <property type="match status" value="1"/>
</dbReference>
<feature type="transmembrane region" description="Helical" evidence="1">
    <location>
        <begin position="231"/>
        <end position="253"/>
    </location>
</feature>
<dbReference type="InterPro" id="IPR040632">
    <property type="entry name" value="Sulfotransfer_4"/>
</dbReference>
<accession>A0A0G2FR14</accession>
<dbReference type="InterPro" id="IPR027417">
    <property type="entry name" value="P-loop_NTPase"/>
</dbReference>
<dbReference type="AlphaFoldDB" id="A0A0G2FR14"/>
<keyword evidence="1" id="KW-0472">Membrane</keyword>
<keyword evidence="3" id="KW-1185">Reference proteome</keyword>
<protein>
    <submittedName>
        <fullName evidence="2">Putative nad dependent epimerase dehydratase</fullName>
    </submittedName>
</protein>
<reference evidence="2 3" key="1">
    <citation type="submission" date="2015-05" db="EMBL/GenBank/DDBJ databases">
        <title>Distinctive expansion of gene families associated with plant cell wall degradation and secondary metabolism in the genomes of grapevine trunk pathogens.</title>
        <authorList>
            <person name="Lawrence D.P."/>
            <person name="Travadon R."/>
            <person name="Rolshausen P.E."/>
            <person name="Baumgartner K."/>
        </authorList>
    </citation>
    <scope>NUCLEOTIDE SEQUENCE [LARGE SCALE GENOMIC DNA]</scope>
    <source>
        <strain evidence="2">DA912</strain>
    </source>
</reference>